<keyword evidence="11" id="KW-1185">Reference proteome</keyword>
<dbReference type="InterPro" id="IPR012944">
    <property type="entry name" value="SusD_RagB_dom"/>
</dbReference>
<dbReference type="EMBL" id="SLWA01000007">
    <property type="protein sequence ID" value="TCN54692.1"/>
    <property type="molecule type" value="Genomic_DNA"/>
</dbReference>
<evidence type="ECO:0000313" key="12">
    <source>
        <dbReference type="Proteomes" id="UP000298340"/>
    </source>
</evidence>
<name>A0A4Y7U9D6_9FLAO</name>
<keyword evidence="3 6" id="KW-0732">Signal</keyword>
<evidence type="ECO:0000313" key="9">
    <source>
        <dbReference type="EMBL" id="TCN54692.1"/>
    </source>
</evidence>
<dbReference type="InterPro" id="IPR011990">
    <property type="entry name" value="TPR-like_helical_dom_sf"/>
</dbReference>
<reference evidence="9" key="3">
    <citation type="submission" date="2019-03" db="EMBL/GenBank/DDBJ databases">
        <authorList>
            <person name="Whitman W."/>
            <person name="Huntemann M."/>
            <person name="Clum A."/>
            <person name="Pillay M."/>
            <person name="Palaniappan K."/>
            <person name="Varghese N."/>
            <person name="Mikhailova N."/>
            <person name="Stamatis D."/>
            <person name="Reddy T."/>
            <person name="Daum C."/>
            <person name="Shapiro N."/>
            <person name="Ivanova N."/>
            <person name="Kyrpides N."/>
            <person name="Woyke T."/>
        </authorList>
    </citation>
    <scope>NUCLEOTIDE SEQUENCE</scope>
    <source>
        <strain evidence="9">P5626</strain>
    </source>
</reference>
<evidence type="ECO:0000256" key="3">
    <source>
        <dbReference type="ARBA" id="ARBA00022729"/>
    </source>
</evidence>
<accession>A0A4Y7U9D6</accession>
<dbReference type="Proteomes" id="UP000298340">
    <property type="component" value="Unassembled WGS sequence"/>
</dbReference>
<comment type="subcellular location">
    <subcellularLocation>
        <location evidence="1">Cell outer membrane</location>
    </subcellularLocation>
</comment>
<dbReference type="Pfam" id="PF14322">
    <property type="entry name" value="SusD-like_3"/>
    <property type="match status" value="1"/>
</dbReference>
<gene>
    <name evidence="10" type="ORF">D0809_18665</name>
    <name evidence="9" type="ORF">EV142_107192</name>
</gene>
<feature type="domain" description="RagB/SusD" evidence="7">
    <location>
        <begin position="263"/>
        <end position="511"/>
    </location>
</feature>
<feature type="signal peptide" evidence="6">
    <location>
        <begin position="1"/>
        <end position="19"/>
    </location>
</feature>
<proteinExistence type="inferred from homology"/>
<reference evidence="9 11" key="1">
    <citation type="journal article" date="2015" name="Stand. Genomic Sci.">
        <title>Genomic Encyclopedia of Bacterial and Archaeal Type Strains, Phase III: the genomes of soil and plant-associated and newly described type strains.</title>
        <authorList>
            <person name="Whitman W.B."/>
            <person name="Woyke T."/>
            <person name="Klenk H.P."/>
            <person name="Zhou Y."/>
            <person name="Lilburn T.G."/>
            <person name="Beck B.J."/>
            <person name="De Vos P."/>
            <person name="Vandamme P."/>
            <person name="Eisen J.A."/>
            <person name="Garrity G."/>
            <person name="Hugenholtz P."/>
            <person name="Kyrpides N.C."/>
        </authorList>
    </citation>
    <scope>NUCLEOTIDE SEQUENCE [LARGE SCALE GENOMIC DNA]</scope>
    <source>
        <strain evidence="9 11">P5626</strain>
    </source>
</reference>
<organism evidence="10 12">
    <name type="scientific">Flavobacterium circumlabens</name>
    <dbReference type="NCBI Taxonomy" id="2133765"/>
    <lineage>
        <taxon>Bacteria</taxon>
        <taxon>Pseudomonadati</taxon>
        <taxon>Bacteroidota</taxon>
        <taxon>Flavobacteriia</taxon>
        <taxon>Flavobacteriales</taxon>
        <taxon>Flavobacteriaceae</taxon>
        <taxon>Flavobacterium</taxon>
    </lineage>
</organism>
<evidence type="ECO:0000313" key="11">
    <source>
        <dbReference type="Proteomes" id="UP000295270"/>
    </source>
</evidence>
<keyword evidence="5" id="KW-0998">Cell outer membrane</keyword>
<dbReference type="Proteomes" id="UP000295270">
    <property type="component" value="Unassembled WGS sequence"/>
</dbReference>
<comment type="caution">
    <text evidence="10">The sequence shown here is derived from an EMBL/GenBank/DDBJ whole genome shotgun (WGS) entry which is preliminary data.</text>
</comment>
<feature type="chain" id="PRO_5043204870" evidence="6">
    <location>
        <begin position="20"/>
        <end position="512"/>
    </location>
</feature>
<evidence type="ECO:0000313" key="10">
    <source>
        <dbReference type="EMBL" id="TEB42884.1"/>
    </source>
</evidence>
<dbReference type="RefSeq" id="WP_132037107.1">
    <property type="nucleotide sequence ID" value="NZ_QWDN01000007.1"/>
</dbReference>
<dbReference type="AlphaFoldDB" id="A0A4Y7U9D6"/>
<sequence length="512" mass="58001">MKKISILLLSFTMLLGTTACESELDLVPQGAPSSGNFWKTPADAKAGVNAVYALYSDDNMYGRGFFWLNNASDDIGTKTRQNAERIKNFIVDGSESDTKDIWRLHYEVMKRCNDVIRNIPNIPLDEKTRNMMLGEAYFNHAVMHLELAYHYGDNRAGIPIQDRNDPTNVYVPRTKNVAENYAYIAADLQKAADLLPYFNELTTDNYGRAHKTAAWAYLVRTYLYAKDWDNAIKYANMIVNSGKHSLLPNFEDVFKIKNNWSSEYIWSVTSSAENTSLGSIFPGVCLEDKGWGIYNGWGNFYPTKELFDAYDPADKRRSATILQKGDQFMYFGELATFNVGKYVVSSSNRTGYQFKKYMEPFGYAKTTSGGIDIRYVNANGDKPSTALNVPLLRYADVILMLAESKLMKGQNADTEINMIRNRAGLASISGATMTDLKRERRCELAGEWTDRHYDLVRWGDAQAAYAKPLHHYDGKVIYPARNFNPAIHHVWPIPPDEIAVSKGALFQNEGWK</sequence>
<dbReference type="Gene3D" id="1.25.40.390">
    <property type="match status" value="1"/>
</dbReference>
<reference evidence="10 12" key="2">
    <citation type="journal article" date="2018" name="Syst. Appl. Microbiol.">
        <title>Flavobacterium circumlabens sp. nov. and Flavobacterium cupreum sp. nov., two psychrotrophic species isolated from Antarctic environmental samples.</title>
        <authorList>
            <person name="Kralova S."/>
            <person name="Busse H.J."/>
            <person name="Svec P."/>
            <person name="Maslanova I."/>
            <person name="Stankova E."/>
            <person name="Bartak M."/>
            <person name="Sedlacek I."/>
        </authorList>
    </citation>
    <scope>NUCLEOTIDE SEQUENCE [LARGE SCALE GENOMIC DNA]</scope>
    <source>
        <strain evidence="10 12">CCM 8828</strain>
    </source>
</reference>
<evidence type="ECO:0000256" key="4">
    <source>
        <dbReference type="ARBA" id="ARBA00023136"/>
    </source>
</evidence>
<dbReference type="PROSITE" id="PS51257">
    <property type="entry name" value="PROKAR_LIPOPROTEIN"/>
    <property type="match status" value="1"/>
</dbReference>
<dbReference type="EMBL" id="QWDN01000007">
    <property type="protein sequence ID" value="TEB42884.1"/>
    <property type="molecule type" value="Genomic_DNA"/>
</dbReference>
<dbReference type="GO" id="GO:0009279">
    <property type="term" value="C:cell outer membrane"/>
    <property type="evidence" value="ECO:0007669"/>
    <property type="project" value="UniProtKB-SubCell"/>
</dbReference>
<evidence type="ECO:0000256" key="6">
    <source>
        <dbReference type="SAM" id="SignalP"/>
    </source>
</evidence>
<dbReference type="Pfam" id="PF07980">
    <property type="entry name" value="SusD_RagB"/>
    <property type="match status" value="1"/>
</dbReference>
<dbReference type="SUPFAM" id="SSF48452">
    <property type="entry name" value="TPR-like"/>
    <property type="match status" value="1"/>
</dbReference>
<evidence type="ECO:0000256" key="1">
    <source>
        <dbReference type="ARBA" id="ARBA00004442"/>
    </source>
</evidence>
<comment type="similarity">
    <text evidence="2">Belongs to the SusD family.</text>
</comment>
<feature type="domain" description="SusD-like N-terminal" evidence="8">
    <location>
        <begin position="75"/>
        <end position="223"/>
    </location>
</feature>
<keyword evidence="4" id="KW-0472">Membrane</keyword>
<evidence type="ECO:0000259" key="7">
    <source>
        <dbReference type="Pfam" id="PF07980"/>
    </source>
</evidence>
<dbReference type="OrthoDB" id="5694214at2"/>
<protein>
    <submittedName>
        <fullName evidence="9">Outer membrane starch-binding protein</fullName>
    </submittedName>
    <submittedName>
        <fullName evidence="10">RagB/SusD family nutrient uptake outer membrane protein</fullName>
    </submittedName>
</protein>
<evidence type="ECO:0000256" key="2">
    <source>
        <dbReference type="ARBA" id="ARBA00006275"/>
    </source>
</evidence>
<dbReference type="InterPro" id="IPR033985">
    <property type="entry name" value="SusD-like_N"/>
</dbReference>
<evidence type="ECO:0000256" key="5">
    <source>
        <dbReference type="ARBA" id="ARBA00023237"/>
    </source>
</evidence>
<evidence type="ECO:0000259" key="8">
    <source>
        <dbReference type="Pfam" id="PF14322"/>
    </source>
</evidence>